<dbReference type="EMBL" id="BAAAFO010000001">
    <property type="protein sequence ID" value="GAA0244564.1"/>
    <property type="molecule type" value="Genomic_DNA"/>
</dbReference>
<evidence type="ECO:0000313" key="2">
    <source>
        <dbReference type="EMBL" id="GAA0244564.1"/>
    </source>
</evidence>
<accession>A0ABN0UAX9</accession>
<name>A0ABN0UAX9_9GAMM</name>
<dbReference type="RefSeq" id="WP_343880360.1">
    <property type="nucleotide sequence ID" value="NZ_BAAAFO010000001.1"/>
</dbReference>
<dbReference type="PANTHER" id="PTHR40469">
    <property type="entry name" value="SECRETED GLYCOSYL HYDROLASE"/>
    <property type="match status" value="1"/>
</dbReference>
<evidence type="ECO:0000259" key="1">
    <source>
        <dbReference type="Pfam" id="PF06283"/>
    </source>
</evidence>
<dbReference type="Gene3D" id="3.40.50.880">
    <property type="match status" value="1"/>
</dbReference>
<comment type="caution">
    <text evidence="2">The sequence shown here is derived from an EMBL/GenBank/DDBJ whole genome shotgun (WGS) entry which is preliminary data.</text>
</comment>
<dbReference type="Proteomes" id="UP001500657">
    <property type="component" value="Unassembled WGS sequence"/>
</dbReference>
<dbReference type="InterPro" id="IPR029062">
    <property type="entry name" value="Class_I_gatase-like"/>
</dbReference>
<proteinExistence type="predicted"/>
<keyword evidence="3" id="KW-1185">Reference proteome</keyword>
<dbReference type="Pfam" id="PF06283">
    <property type="entry name" value="ThuA"/>
    <property type="match status" value="1"/>
</dbReference>
<gene>
    <name evidence="2" type="ORF">GCM10009126_07800</name>
</gene>
<organism evidence="2 3">
    <name type="scientific">Rhodanobacter caeni</name>
    <dbReference type="NCBI Taxonomy" id="657654"/>
    <lineage>
        <taxon>Bacteria</taxon>
        <taxon>Pseudomonadati</taxon>
        <taxon>Pseudomonadota</taxon>
        <taxon>Gammaproteobacteria</taxon>
        <taxon>Lysobacterales</taxon>
        <taxon>Rhodanobacteraceae</taxon>
        <taxon>Rhodanobacter</taxon>
    </lineage>
</organism>
<sequence>MHKTLILIASLAWATVLLPGCTAPVATKASKADTAATPTKTSRILVFTRTAGYRHESIPTGVQALRKLAQAEGVAVTDSDDPALFDDANLSRFDAVVFLSTTGDVLDDTQQAAFERYVAKGGGYMGVHAAADTEYDWPWYGRLVGAWFRSHPKGLQTTLVRFEGDATPLPREWQTTDELYNYRSNPRANVNVIAIVDESRYQGGTMGADHPIAWCSNRLGGRAWYTGLGHTDAQYADPVFRAHLLRGLRYVTGRADKC</sequence>
<feature type="domain" description="ThuA-like" evidence="1">
    <location>
        <begin position="43"/>
        <end position="251"/>
    </location>
</feature>
<reference evidence="2 3" key="1">
    <citation type="journal article" date="2019" name="Int. J. Syst. Evol. Microbiol.">
        <title>The Global Catalogue of Microorganisms (GCM) 10K type strain sequencing project: providing services to taxonomists for standard genome sequencing and annotation.</title>
        <authorList>
            <consortium name="The Broad Institute Genomics Platform"/>
            <consortium name="The Broad Institute Genome Sequencing Center for Infectious Disease"/>
            <person name="Wu L."/>
            <person name="Ma J."/>
        </authorList>
    </citation>
    <scope>NUCLEOTIDE SEQUENCE [LARGE SCALE GENOMIC DNA]</scope>
    <source>
        <strain evidence="2 3">JCM 16242</strain>
    </source>
</reference>
<dbReference type="InterPro" id="IPR029010">
    <property type="entry name" value="ThuA-like"/>
</dbReference>
<evidence type="ECO:0000313" key="3">
    <source>
        <dbReference type="Proteomes" id="UP001500657"/>
    </source>
</evidence>
<protein>
    <recommendedName>
        <fullName evidence="1">ThuA-like domain-containing protein</fullName>
    </recommendedName>
</protein>
<dbReference type="PANTHER" id="PTHR40469:SF2">
    <property type="entry name" value="GALACTOSE-BINDING DOMAIN-LIKE SUPERFAMILY PROTEIN"/>
    <property type="match status" value="1"/>
</dbReference>
<dbReference type="SUPFAM" id="SSF52317">
    <property type="entry name" value="Class I glutamine amidotransferase-like"/>
    <property type="match status" value="1"/>
</dbReference>